<dbReference type="EMBL" id="PEWV01000044">
    <property type="protein sequence ID" value="PIU41568.1"/>
    <property type="molecule type" value="Genomic_DNA"/>
</dbReference>
<proteinExistence type="predicted"/>
<gene>
    <name evidence="1" type="ORF">COS99_04740</name>
</gene>
<accession>A0A2J0KSS6</accession>
<evidence type="ECO:0000313" key="1">
    <source>
        <dbReference type="EMBL" id="PIU41568.1"/>
    </source>
</evidence>
<dbReference type="AlphaFoldDB" id="A0A2J0KSS6"/>
<name>A0A2J0KSS6_9BACT</name>
<protein>
    <submittedName>
        <fullName evidence="1">Uncharacterized protein</fullName>
    </submittedName>
</protein>
<dbReference type="Pfam" id="PF02424">
    <property type="entry name" value="ApbE"/>
    <property type="match status" value="1"/>
</dbReference>
<sequence length="62" mass="7322">MGKAYRDSAIEGAFGEIRKVERIFSLYDPDSELFRLNKSRVGQSYAVSKEFMFLLKEAKRRW</sequence>
<dbReference type="SUPFAM" id="SSF143631">
    <property type="entry name" value="ApbE-like"/>
    <property type="match status" value="1"/>
</dbReference>
<reference evidence="1 2" key="1">
    <citation type="submission" date="2017-09" db="EMBL/GenBank/DDBJ databases">
        <title>Depth-based differentiation of microbial function through sediment-hosted aquifers and enrichment of novel symbionts in the deep terrestrial subsurface.</title>
        <authorList>
            <person name="Probst A.J."/>
            <person name="Ladd B."/>
            <person name="Jarett J.K."/>
            <person name="Geller-Mcgrath D.E."/>
            <person name="Sieber C.M."/>
            <person name="Emerson J.B."/>
            <person name="Anantharaman K."/>
            <person name="Thomas B.C."/>
            <person name="Malmstrom R."/>
            <person name="Stieglmeier M."/>
            <person name="Klingl A."/>
            <person name="Woyke T."/>
            <person name="Ryan C.M."/>
            <person name="Banfield J.F."/>
        </authorList>
    </citation>
    <scope>NUCLEOTIDE SEQUENCE [LARGE SCALE GENOMIC DNA]</scope>
    <source>
        <strain evidence="1">CG07_land_8_20_14_0_80_42_15</strain>
    </source>
</reference>
<dbReference type="Gene3D" id="3.10.520.10">
    <property type="entry name" value="ApbE-like domains"/>
    <property type="match status" value="1"/>
</dbReference>
<dbReference type="InterPro" id="IPR003374">
    <property type="entry name" value="ApbE-like_sf"/>
</dbReference>
<evidence type="ECO:0000313" key="2">
    <source>
        <dbReference type="Proteomes" id="UP000230052"/>
    </source>
</evidence>
<dbReference type="InterPro" id="IPR024932">
    <property type="entry name" value="ApbE"/>
</dbReference>
<comment type="caution">
    <text evidence="1">The sequence shown here is derived from an EMBL/GenBank/DDBJ whole genome shotgun (WGS) entry which is preliminary data.</text>
</comment>
<dbReference type="Proteomes" id="UP000230052">
    <property type="component" value="Unassembled WGS sequence"/>
</dbReference>
<organism evidence="1 2">
    <name type="scientific">Candidatus Aquitaenariimonas noxiae</name>
    <dbReference type="NCBI Taxonomy" id="1974741"/>
    <lineage>
        <taxon>Bacteria</taxon>
        <taxon>Pseudomonadati</taxon>
        <taxon>Candidatus Omnitrophota</taxon>
        <taxon>Candidatus Aquitaenariimonas</taxon>
    </lineage>
</organism>